<dbReference type="Proteomes" id="UP000265926">
    <property type="component" value="Unassembled WGS sequence"/>
</dbReference>
<comment type="caution">
    <text evidence="2">The sequence shown here is derived from an EMBL/GenBank/DDBJ whole genome shotgun (WGS) entry which is preliminary data.</text>
</comment>
<feature type="domain" description="Flavodoxin" evidence="1">
    <location>
        <begin position="4"/>
        <end position="141"/>
    </location>
</feature>
<dbReference type="PANTHER" id="PTHR38030">
    <property type="entry name" value="PROTOPORPHYRINOGEN IX DEHYDROGENASE [MENAQUINONE]"/>
    <property type="match status" value="1"/>
</dbReference>
<dbReference type="AlphaFoldDB" id="A0A399T4H7"/>
<organism evidence="2 3">
    <name type="scientific">Maribellus luteus</name>
    <dbReference type="NCBI Taxonomy" id="2305463"/>
    <lineage>
        <taxon>Bacteria</taxon>
        <taxon>Pseudomonadati</taxon>
        <taxon>Bacteroidota</taxon>
        <taxon>Bacteroidia</taxon>
        <taxon>Marinilabiliales</taxon>
        <taxon>Prolixibacteraceae</taxon>
        <taxon>Maribellus</taxon>
    </lineage>
</organism>
<dbReference type="InterPro" id="IPR029039">
    <property type="entry name" value="Flavoprotein-like_sf"/>
</dbReference>
<name>A0A399T4H7_9BACT</name>
<dbReference type="RefSeq" id="WP_119436503.1">
    <property type="nucleotide sequence ID" value="NZ_QWGR01000002.1"/>
</dbReference>
<dbReference type="PANTHER" id="PTHR38030:SF2">
    <property type="entry name" value="PROTOPORPHYRINOGEN IX DEHYDROGENASE [QUINONE]"/>
    <property type="match status" value="1"/>
</dbReference>
<proteinExistence type="predicted"/>
<gene>
    <name evidence="2" type="ORF">D1614_03475</name>
</gene>
<dbReference type="GO" id="GO:0006783">
    <property type="term" value="P:heme biosynthetic process"/>
    <property type="evidence" value="ECO:0007669"/>
    <property type="project" value="TreeGrafter"/>
</dbReference>
<evidence type="ECO:0000313" key="3">
    <source>
        <dbReference type="Proteomes" id="UP000265926"/>
    </source>
</evidence>
<dbReference type="SUPFAM" id="SSF52218">
    <property type="entry name" value="Flavoproteins"/>
    <property type="match status" value="1"/>
</dbReference>
<dbReference type="InterPro" id="IPR052200">
    <property type="entry name" value="Protoporphyrinogen_IX_DH"/>
</dbReference>
<reference evidence="2 3" key="1">
    <citation type="submission" date="2018-08" db="EMBL/GenBank/DDBJ databases">
        <title>Pallidiluteibacterium maritimus gen. nov., sp. nov., isolated from coastal sediment.</title>
        <authorList>
            <person name="Zhou L.Y."/>
        </authorList>
    </citation>
    <scope>NUCLEOTIDE SEQUENCE [LARGE SCALE GENOMIC DNA]</scope>
    <source>
        <strain evidence="2 3">XSD2</strain>
    </source>
</reference>
<evidence type="ECO:0000259" key="1">
    <source>
        <dbReference type="Pfam" id="PF12724"/>
    </source>
</evidence>
<evidence type="ECO:0000313" key="2">
    <source>
        <dbReference type="EMBL" id="RIJ49814.1"/>
    </source>
</evidence>
<protein>
    <submittedName>
        <fullName evidence="2">Flavodoxin</fullName>
    </submittedName>
</protein>
<dbReference type="GO" id="GO:0010181">
    <property type="term" value="F:FMN binding"/>
    <property type="evidence" value="ECO:0007669"/>
    <property type="project" value="TreeGrafter"/>
</dbReference>
<dbReference type="Pfam" id="PF12724">
    <property type="entry name" value="Flavodoxin_5"/>
    <property type="match status" value="1"/>
</dbReference>
<dbReference type="Gene3D" id="3.40.50.360">
    <property type="match status" value="1"/>
</dbReference>
<sequence length="167" mass="19044">MKTLITYCTTHGCTETVARELKQLLGQDVTLCNLKKEKAPDLSPFERIIVGGSIHAGQIQKRIKTFCRLNTAELQTKELGLFICCMDEGEEARTHLNNAYPEELLKHAKATACLGGEFNFQKMNFLEKFIVKKVAKIDHSTSKMDQQAIRKFSNRMDRIFNPFLFLA</sequence>
<dbReference type="InterPro" id="IPR026816">
    <property type="entry name" value="Flavodoxin_dom"/>
</dbReference>
<dbReference type="OrthoDB" id="2146857at2"/>
<accession>A0A399T4H7</accession>
<dbReference type="GO" id="GO:0070819">
    <property type="term" value="F:menaquinone-dependent protoporphyrinogen oxidase activity"/>
    <property type="evidence" value="ECO:0007669"/>
    <property type="project" value="TreeGrafter"/>
</dbReference>
<keyword evidence="3" id="KW-1185">Reference proteome</keyword>
<dbReference type="EMBL" id="QWGR01000002">
    <property type="protein sequence ID" value="RIJ49814.1"/>
    <property type="molecule type" value="Genomic_DNA"/>
</dbReference>